<protein>
    <submittedName>
        <fullName evidence="1">Uncharacterized protein</fullName>
    </submittedName>
</protein>
<organism evidence="1 2">
    <name type="scientific">Brachionus plicatilis</name>
    <name type="common">Marine rotifer</name>
    <name type="synonym">Brachionus muelleri</name>
    <dbReference type="NCBI Taxonomy" id="10195"/>
    <lineage>
        <taxon>Eukaryota</taxon>
        <taxon>Metazoa</taxon>
        <taxon>Spiralia</taxon>
        <taxon>Gnathifera</taxon>
        <taxon>Rotifera</taxon>
        <taxon>Eurotatoria</taxon>
        <taxon>Monogononta</taxon>
        <taxon>Pseudotrocha</taxon>
        <taxon>Ploima</taxon>
        <taxon>Brachionidae</taxon>
        <taxon>Brachionus</taxon>
    </lineage>
</organism>
<comment type="caution">
    <text evidence="1">The sequence shown here is derived from an EMBL/GenBank/DDBJ whole genome shotgun (WGS) entry which is preliminary data.</text>
</comment>
<accession>A0A3M7R7G3</accession>
<proteinExistence type="predicted"/>
<name>A0A3M7R7G3_BRAPC</name>
<evidence type="ECO:0000313" key="2">
    <source>
        <dbReference type="Proteomes" id="UP000276133"/>
    </source>
</evidence>
<dbReference type="AlphaFoldDB" id="A0A3M7R7G3"/>
<evidence type="ECO:0000313" key="1">
    <source>
        <dbReference type="EMBL" id="RNA19344.1"/>
    </source>
</evidence>
<dbReference type="EMBL" id="REGN01004068">
    <property type="protein sequence ID" value="RNA19344.1"/>
    <property type="molecule type" value="Genomic_DNA"/>
</dbReference>
<gene>
    <name evidence="1" type="ORF">BpHYR1_054576</name>
</gene>
<sequence length="81" mass="9476">MDLKKLNLGEELLAAQKTQQFLFFIFKQILDAIYIESSLRKKQLFNCRPKYYSLLMNAIRLCEGNIGLKIRLRIIDALALI</sequence>
<reference evidence="1 2" key="1">
    <citation type="journal article" date="2018" name="Sci. Rep.">
        <title>Genomic signatures of local adaptation to the degree of environmental predictability in rotifers.</title>
        <authorList>
            <person name="Franch-Gras L."/>
            <person name="Hahn C."/>
            <person name="Garcia-Roger E.M."/>
            <person name="Carmona M.J."/>
            <person name="Serra M."/>
            <person name="Gomez A."/>
        </authorList>
    </citation>
    <scope>NUCLEOTIDE SEQUENCE [LARGE SCALE GENOMIC DNA]</scope>
    <source>
        <strain evidence="1">HYR1</strain>
    </source>
</reference>
<keyword evidence="2" id="KW-1185">Reference proteome</keyword>
<dbReference type="Proteomes" id="UP000276133">
    <property type="component" value="Unassembled WGS sequence"/>
</dbReference>